<organism evidence="1 2">
    <name type="scientific">Nephila pilipes</name>
    <name type="common">Giant wood spider</name>
    <name type="synonym">Nephila maculata</name>
    <dbReference type="NCBI Taxonomy" id="299642"/>
    <lineage>
        <taxon>Eukaryota</taxon>
        <taxon>Metazoa</taxon>
        <taxon>Ecdysozoa</taxon>
        <taxon>Arthropoda</taxon>
        <taxon>Chelicerata</taxon>
        <taxon>Arachnida</taxon>
        <taxon>Araneae</taxon>
        <taxon>Araneomorphae</taxon>
        <taxon>Entelegynae</taxon>
        <taxon>Araneoidea</taxon>
        <taxon>Nephilidae</taxon>
        <taxon>Nephila</taxon>
    </lineage>
</organism>
<name>A0A8X6P6L6_NEPPI</name>
<gene>
    <name evidence="1" type="ORF">NPIL_262881</name>
</gene>
<evidence type="ECO:0000313" key="1">
    <source>
        <dbReference type="EMBL" id="GFT51865.1"/>
    </source>
</evidence>
<accession>A0A8X6P6L6</accession>
<dbReference type="Proteomes" id="UP000887013">
    <property type="component" value="Unassembled WGS sequence"/>
</dbReference>
<reference evidence="1" key="1">
    <citation type="submission" date="2020-08" db="EMBL/GenBank/DDBJ databases">
        <title>Multicomponent nature underlies the extraordinary mechanical properties of spider dragline silk.</title>
        <authorList>
            <person name="Kono N."/>
            <person name="Nakamura H."/>
            <person name="Mori M."/>
            <person name="Yoshida Y."/>
            <person name="Ohtoshi R."/>
            <person name="Malay A.D."/>
            <person name="Moran D.A.P."/>
            <person name="Tomita M."/>
            <person name="Numata K."/>
            <person name="Arakawa K."/>
        </authorList>
    </citation>
    <scope>NUCLEOTIDE SEQUENCE</scope>
</reference>
<sequence length="113" mass="12741">MKLFRKHAPARNGNALVYSYPCLPQGPGDVRCPREERWPVSAKSYRIWRQKSINGLLSLIPRVLRMHSAPVSHLVYLHSTFLSGAPSSSLPGAAYFFFPPSVAFPTHRDFFPS</sequence>
<keyword evidence="2" id="KW-1185">Reference proteome</keyword>
<dbReference type="AlphaFoldDB" id="A0A8X6P6L6"/>
<evidence type="ECO:0000313" key="2">
    <source>
        <dbReference type="Proteomes" id="UP000887013"/>
    </source>
</evidence>
<protein>
    <submittedName>
        <fullName evidence="1">Uncharacterized protein</fullName>
    </submittedName>
</protein>
<dbReference type="EMBL" id="BMAW01065761">
    <property type="protein sequence ID" value="GFT51865.1"/>
    <property type="molecule type" value="Genomic_DNA"/>
</dbReference>
<comment type="caution">
    <text evidence="1">The sequence shown here is derived from an EMBL/GenBank/DDBJ whole genome shotgun (WGS) entry which is preliminary data.</text>
</comment>
<proteinExistence type="predicted"/>